<keyword evidence="1" id="KW-1133">Transmembrane helix</keyword>
<dbReference type="Proteomes" id="UP001597448">
    <property type="component" value="Unassembled WGS sequence"/>
</dbReference>
<evidence type="ECO:0000313" key="4">
    <source>
        <dbReference type="Proteomes" id="UP001597448"/>
    </source>
</evidence>
<accession>A0ABW5FBQ2</accession>
<protein>
    <submittedName>
        <fullName evidence="3">Sensor domain-containing protein</fullName>
    </submittedName>
</protein>
<feature type="domain" description="Putative sensor" evidence="2">
    <location>
        <begin position="12"/>
        <end position="202"/>
    </location>
</feature>
<dbReference type="InterPro" id="IPR025828">
    <property type="entry name" value="Put_sensor_dom"/>
</dbReference>
<sequence>MIRQSIHAWKILMLSLPKGIIAFVIAVTGLSASLPLIIVWVGLPLLALTLAWCRSMMSSEHKIVEAWSSGNSRQGTGQPAAADHAPAFRWEGLRTLGHQLRERESYRGILYSLLQLPAGILGFTLVLVLPTVAFSALLSPLAQRISASVFSYDLNMLDPEFFFFLSGTTSDERSWILCGTGFVLLLILPLLLVALGRLYAAWISAVSGTHVNSASTPLEVIHT</sequence>
<proteinExistence type="predicted"/>
<comment type="caution">
    <text evidence="3">The sequence shown here is derived from an EMBL/GenBank/DDBJ whole genome shotgun (WGS) entry which is preliminary data.</text>
</comment>
<keyword evidence="1" id="KW-0472">Membrane</keyword>
<keyword evidence="1" id="KW-0812">Transmembrane</keyword>
<reference evidence="4" key="1">
    <citation type="journal article" date="2019" name="Int. J. Syst. Evol. Microbiol.">
        <title>The Global Catalogue of Microorganisms (GCM) 10K type strain sequencing project: providing services to taxonomists for standard genome sequencing and annotation.</title>
        <authorList>
            <consortium name="The Broad Institute Genomics Platform"/>
            <consortium name="The Broad Institute Genome Sequencing Center for Infectious Disease"/>
            <person name="Wu L."/>
            <person name="Ma J."/>
        </authorList>
    </citation>
    <scope>NUCLEOTIDE SEQUENCE [LARGE SCALE GENOMIC DNA]</scope>
    <source>
        <strain evidence="4">CCM 8725</strain>
    </source>
</reference>
<evidence type="ECO:0000313" key="3">
    <source>
        <dbReference type="EMBL" id="MFD2411920.1"/>
    </source>
</evidence>
<organism evidence="3 4">
    <name type="scientific">Paenibacillus rhizoplanae</name>
    <dbReference type="NCBI Taxonomy" id="1917181"/>
    <lineage>
        <taxon>Bacteria</taxon>
        <taxon>Bacillati</taxon>
        <taxon>Bacillota</taxon>
        <taxon>Bacilli</taxon>
        <taxon>Bacillales</taxon>
        <taxon>Paenibacillaceae</taxon>
        <taxon>Paenibacillus</taxon>
    </lineage>
</organism>
<name>A0ABW5FBQ2_9BACL</name>
<evidence type="ECO:0000256" key="1">
    <source>
        <dbReference type="SAM" id="Phobius"/>
    </source>
</evidence>
<evidence type="ECO:0000259" key="2">
    <source>
        <dbReference type="Pfam" id="PF13796"/>
    </source>
</evidence>
<dbReference type="EMBL" id="JBHUKY010000032">
    <property type="protein sequence ID" value="MFD2411920.1"/>
    <property type="molecule type" value="Genomic_DNA"/>
</dbReference>
<dbReference type="Pfam" id="PF13796">
    <property type="entry name" value="Sensor"/>
    <property type="match status" value="1"/>
</dbReference>
<keyword evidence="4" id="KW-1185">Reference proteome</keyword>
<gene>
    <name evidence="3" type="ORF">ACFSX3_18680</name>
</gene>
<feature type="transmembrane region" description="Helical" evidence="1">
    <location>
        <begin position="109"/>
        <end position="138"/>
    </location>
</feature>
<dbReference type="RefSeq" id="WP_209993349.1">
    <property type="nucleotide sequence ID" value="NZ_JBHSVQ010000001.1"/>
</dbReference>
<feature type="transmembrane region" description="Helical" evidence="1">
    <location>
        <begin position="174"/>
        <end position="195"/>
    </location>
</feature>